<keyword evidence="3" id="KW-1185">Reference proteome</keyword>
<proteinExistence type="predicted"/>
<evidence type="ECO:0000313" key="2">
    <source>
        <dbReference type="EMBL" id="POW00512.1"/>
    </source>
</evidence>
<feature type="region of interest" description="Disordered" evidence="1">
    <location>
        <begin position="516"/>
        <end position="543"/>
    </location>
</feature>
<dbReference type="VEuPathDB" id="FungiDB:PSTT_13079"/>
<evidence type="ECO:0000256" key="1">
    <source>
        <dbReference type="SAM" id="MobiDB-lite"/>
    </source>
</evidence>
<accession>A0A2S4UTB7</accession>
<evidence type="ECO:0000313" key="3">
    <source>
        <dbReference type="Proteomes" id="UP000239156"/>
    </source>
</evidence>
<comment type="caution">
    <text evidence="2">The sequence shown here is derived from an EMBL/GenBank/DDBJ whole genome shotgun (WGS) entry which is preliminary data.</text>
</comment>
<dbReference type="VEuPathDB" id="FungiDB:PSHT_08111"/>
<name>A0A2S4UTB7_9BASI</name>
<feature type="region of interest" description="Disordered" evidence="1">
    <location>
        <begin position="471"/>
        <end position="504"/>
    </location>
</feature>
<dbReference type="EMBL" id="PKSL01000177">
    <property type="protein sequence ID" value="POW00512.1"/>
    <property type="molecule type" value="Genomic_DNA"/>
</dbReference>
<dbReference type="Proteomes" id="UP000239156">
    <property type="component" value="Unassembled WGS sequence"/>
</dbReference>
<sequence length="782" mass="88354">MRCMTNRLRRVAKVYELRSKSSLVKLPAELILLIAQQLLAPALAISQPEQPADDLLNLASTCKTIHSLLSILTQHQFTIVITNDNLSQATNRIQQLSQQNSIKKLVIKDQGSTSIDRQIWFSNLNRTLQNQLSSIEFLTYSRNLESVTQSSPYDLLPIDHDFIQSITKLKKLKNLYLSGLELSTDQAGNDDLLPSTLENLHLIAVDDSILTIIKRSPNLKDLRIWRDFLIGYPDVNHWLTDLQWSTLHNLSLKGFYGNSVIGLQASLRENRSNISNEAIEINLKSLDLDEPYSTQGLLLLLEAFKSPILISLKIILWKDTDFNPSLFQKIALKFPNLQDLQVVLETPLKRWWPYKLYSWAESLKNFKQLKKLKWNCSPFPSHDYIQIQAGMKSQVMILASLIPTLERVSYLDISGWLEIERITPIDDKSEGSLIKSIKWTGVQFSYPFLACHEFFNDDNIHRESEAQVVLGGSSIGQEDSSRVGESNQNVTLTLKDRSDREGGSSTKKILVYDPFSAQPSSSTTTDSSRSPPPNSSASALQSSSSTFKSSSLRTSSCPRIVAANIINLHRSRSSRSSSVTQSSPYSQLSIDHHLMQCITKLKKLKNLYLSGIRLLSSTIQTGSKLLTSTLEILNLIAVYNSILTIIKSKDLERFADSDPNWSTLHHLSLKGLYGNPDIRLQASLGLLPLLEALKSHILISLKIILWLFQKIALKFPNLQDLQYPWAESLTSLKKLKKLKWNCSPFPLHDYIQIQAVIKSQVMILESRITTLIEQVLYLDISG</sequence>
<protein>
    <submittedName>
        <fullName evidence="2">Uncharacterized protein</fullName>
    </submittedName>
</protein>
<gene>
    <name evidence="2" type="ORF">PSTT_13079</name>
</gene>
<feature type="compositionally biased region" description="Polar residues" evidence="1">
    <location>
        <begin position="475"/>
        <end position="492"/>
    </location>
</feature>
<organism evidence="2 3">
    <name type="scientific">Puccinia striiformis</name>
    <dbReference type="NCBI Taxonomy" id="27350"/>
    <lineage>
        <taxon>Eukaryota</taxon>
        <taxon>Fungi</taxon>
        <taxon>Dikarya</taxon>
        <taxon>Basidiomycota</taxon>
        <taxon>Pucciniomycotina</taxon>
        <taxon>Pucciniomycetes</taxon>
        <taxon>Pucciniales</taxon>
        <taxon>Pucciniaceae</taxon>
        <taxon>Puccinia</taxon>
    </lineage>
</organism>
<dbReference type="SUPFAM" id="SSF52047">
    <property type="entry name" value="RNI-like"/>
    <property type="match status" value="1"/>
</dbReference>
<dbReference type="AlphaFoldDB" id="A0A2S4UTB7"/>
<reference evidence="2" key="1">
    <citation type="submission" date="2017-12" db="EMBL/GenBank/DDBJ databases">
        <title>Gene loss provides genomic basis for host adaptation in cereal stripe rust fungi.</title>
        <authorList>
            <person name="Xia C."/>
        </authorList>
    </citation>
    <scope>NUCLEOTIDE SEQUENCE [LARGE SCALE GENOMIC DNA]</scope>
    <source>
        <strain evidence="2">93-210</strain>
    </source>
</reference>